<dbReference type="HOGENOM" id="CLU_2782847_0_0_1"/>
<protein>
    <submittedName>
        <fullName evidence="2">Uncharacterized protein</fullName>
    </submittedName>
</protein>
<name>A0A0C3H4F7_OIDMZ</name>
<organism evidence="2 3">
    <name type="scientific">Oidiodendron maius (strain Zn)</name>
    <dbReference type="NCBI Taxonomy" id="913774"/>
    <lineage>
        <taxon>Eukaryota</taxon>
        <taxon>Fungi</taxon>
        <taxon>Dikarya</taxon>
        <taxon>Ascomycota</taxon>
        <taxon>Pezizomycotina</taxon>
        <taxon>Leotiomycetes</taxon>
        <taxon>Leotiomycetes incertae sedis</taxon>
        <taxon>Myxotrichaceae</taxon>
        <taxon>Oidiodendron</taxon>
    </lineage>
</organism>
<dbReference type="InParanoid" id="A0A0C3H4F7"/>
<evidence type="ECO:0000256" key="1">
    <source>
        <dbReference type="SAM" id="MobiDB-lite"/>
    </source>
</evidence>
<evidence type="ECO:0000313" key="2">
    <source>
        <dbReference type="EMBL" id="KIM97351.1"/>
    </source>
</evidence>
<evidence type="ECO:0000313" key="3">
    <source>
        <dbReference type="Proteomes" id="UP000054321"/>
    </source>
</evidence>
<sequence length="69" mass="7379">MKESKESKPAAVRLAQESKPRRTRVSPSPSRDAKYAVTNGPKSSWKKTRPPLHERSSSASSSGGGAALD</sequence>
<dbReference type="Proteomes" id="UP000054321">
    <property type="component" value="Unassembled WGS sequence"/>
</dbReference>
<dbReference type="EMBL" id="KN832882">
    <property type="protein sequence ID" value="KIM97351.1"/>
    <property type="molecule type" value="Genomic_DNA"/>
</dbReference>
<reference evidence="3" key="2">
    <citation type="submission" date="2015-01" db="EMBL/GenBank/DDBJ databases">
        <title>Evolutionary Origins and Diversification of the Mycorrhizal Mutualists.</title>
        <authorList>
            <consortium name="DOE Joint Genome Institute"/>
            <consortium name="Mycorrhizal Genomics Consortium"/>
            <person name="Kohler A."/>
            <person name="Kuo A."/>
            <person name="Nagy L.G."/>
            <person name="Floudas D."/>
            <person name="Copeland A."/>
            <person name="Barry K.W."/>
            <person name="Cichocki N."/>
            <person name="Veneault-Fourrey C."/>
            <person name="LaButti K."/>
            <person name="Lindquist E.A."/>
            <person name="Lipzen A."/>
            <person name="Lundell T."/>
            <person name="Morin E."/>
            <person name="Murat C."/>
            <person name="Riley R."/>
            <person name="Ohm R."/>
            <person name="Sun H."/>
            <person name="Tunlid A."/>
            <person name="Henrissat B."/>
            <person name="Grigoriev I.V."/>
            <person name="Hibbett D.S."/>
            <person name="Martin F."/>
        </authorList>
    </citation>
    <scope>NUCLEOTIDE SEQUENCE [LARGE SCALE GENOMIC DNA]</scope>
    <source>
        <strain evidence="3">Zn</strain>
    </source>
</reference>
<dbReference type="AlphaFoldDB" id="A0A0C3H4F7"/>
<feature type="non-terminal residue" evidence="2">
    <location>
        <position position="69"/>
    </location>
</feature>
<accession>A0A0C3H4F7</accession>
<feature type="region of interest" description="Disordered" evidence="1">
    <location>
        <begin position="1"/>
        <end position="69"/>
    </location>
</feature>
<gene>
    <name evidence="2" type="ORF">OIDMADRAFT_20540</name>
</gene>
<keyword evidence="3" id="KW-1185">Reference proteome</keyword>
<reference evidence="2 3" key="1">
    <citation type="submission" date="2014-04" db="EMBL/GenBank/DDBJ databases">
        <authorList>
            <consortium name="DOE Joint Genome Institute"/>
            <person name="Kuo A."/>
            <person name="Martino E."/>
            <person name="Perotto S."/>
            <person name="Kohler A."/>
            <person name="Nagy L.G."/>
            <person name="Floudas D."/>
            <person name="Copeland A."/>
            <person name="Barry K.W."/>
            <person name="Cichocki N."/>
            <person name="Veneault-Fourrey C."/>
            <person name="LaButti K."/>
            <person name="Lindquist E.A."/>
            <person name="Lipzen A."/>
            <person name="Lundell T."/>
            <person name="Morin E."/>
            <person name="Murat C."/>
            <person name="Sun H."/>
            <person name="Tunlid A."/>
            <person name="Henrissat B."/>
            <person name="Grigoriev I.V."/>
            <person name="Hibbett D.S."/>
            <person name="Martin F."/>
            <person name="Nordberg H.P."/>
            <person name="Cantor M.N."/>
            <person name="Hua S.X."/>
        </authorList>
    </citation>
    <scope>NUCLEOTIDE SEQUENCE [LARGE SCALE GENOMIC DNA]</scope>
    <source>
        <strain evidence="2 3">Zn</strain>
    </source>
</reference>
<proteinExistence type="predicted"/>